<dbReference type="PANTHER" id="PTHR30486">
    <property type="entry name" value="TWITCHING MOTILITY PROTEIN PILT"/>
    <property type="match status" value="1"/>
</dbReference>
<dbReference type="Gene3D" id="3.40.50.300">
    <property type="entry name" value="P-loop containing nucleotide triphosphate hydrolases"/>
    <property type="match status" value="1"/>
</dbReference>
<organism evidence="3 4">
    <name type="scientific">Streptomyces humicola</name>
    <dbReference type="NCBI Taxonomy" id="2953240"/>
    <lineage>
        <taxon>Bacteria</taxon>
        <taxon>Bacillati</taxon>
        <taxon>Actinomycetota</taxon>
        <taxon>Actinomycetes</taxon>
        <taxon>Kitasatosporales</taxon>
        <taxon>Streptomycetaceae</taxon>
        <taxon>Streptomyces</taxon>
    </lineage>
</organism>
<accession>A0ABT1Q382</accession>
<evidence type="ECO:0000313" key="3">
    <source>
        <dbReference type="EMBL" id="MCQ4084391.1"/>
    </source>
</evidence>
<evidence type="ECO:0000256" key="1">
    <source>
        <dbReference type="ARBA" id="ARBA00006611"/>
    </source>
</evidence>
<evidence type="ECO:0000259" key="2">
    <source>
        <dbReference type="Pfam" id="PF00437"/>
    </source>
</evidence>
<dbReference type="Proteomes" id="UP001057702">
    <property type="component" value="Unassembled WGS sequence"/>
</dbReference>
<reference evidence="3" key="1">
    <citation type="submission" date="2022-06" db="EMBL/GenBank/DDBJ databases">
        <title>Draft genome sequence of Streptomyces sp. RB6PN25 isolated from peat swamp forest in Thailand.</title>
        <authorList>
            <person name="Duangmal K."/>
            <person name="Klaysubun C."/>
        </authorList>
    </citation>
    <scope>NUCLEOTIDE SEQUENCE</scope>
    <source>
        <strain evidence="3">RB6PN25</strain>
    </source>
</reference>
<proteinExistence type="inferred from homology"/>
<gene>
    <name evidence="3" type="primary">tadA</name>
    <name evidence="3" type="ORF">NGB36_28370</name>
</gene>
<dbReference type="Gene3D" id="3.30.450.380">
    <property type="match status" value="1"/>
</dbReference>
<dbReference type="SUPFAM" id="SSF52540">
    <property type="entry name" value="P-loop containing nucleoside triphosphate hydrolases"/>
    <property type="match status" value="1"/>
</dbReference>
<protein>
    <submittedName>
        <fullName evidence="3">Flp pilus assembly complex ATPase component TadA</fullName>
    </submittedName>
</protein>
<sequence>MERERHLIETLRDHVAGRMAAYAQARQEAGLPPEDAGQRRQVTRRLLAEGLDAHAQDQLAAGKPTLDTDAEARIEQAVLGALSGLGPLEALLADKRVENIAVNGADTVWVRHADGSKHRLAPIAASDEELVELVRQIAARTGLEERRFDRAVPRLNMCLPDGSRLFAVMSVTGRVSLSIRRHRYRAATLDDLVTLEVCDEAMAQFLGALVRSRRNLLIGGGTNVGKTTVLRALASAIPPAERLVTIEDTFELGLDADPVAHPDVVAMQAREANIEGEGAIDQAELVRWGLRMSPDRVIVGEIRGAEVVPMCNAMSQGNDGSLSTIHASTSRGVFTKLAAYAAQAPERLSLEATNLLVASAVHFVIHLAWDTSGRRTIGSIREIIDADGAQVVSNEVYRPGPDGRAAPAAPLRTETQAALLAAGLDERALPAQRGW</sequence>
<dbReference type="RefSeq" id="WP_255923464.1">
    <property type="nucleotide sequence ID" value="NZ_JANFNG010000034.1"/>
</dbReference>
<dbReference type="InterPro" id="IPR050921">
    <property type="entry name" value="T4SS_GSP_E_ATPase"/>
</dbReference>
<comment type="similarity">
    <text evidence="1">Belongs to the GSP E family.</text>
</comment>
<dbReference type="PANTHER" id="PTHR30486:SF6">
    <property type="entry name" value="TYPE IV PILUS RETRACTATION ATPASE PILT"/>
    <property type="match status" value="1"/>
</dbReference>
<dbReference type="InterPro" id="IPR001482">
    <property type="entry name" value="T2SS/T4SS_dom"/>
</dbReference>
<dbReference type="Pfam" id="PF00437">
    <property type="entry name" value="T2SSE"/>
    <property type="match status" value="1"/>
</dbReference>
<dbReference type="EMBL" id="JANFNG010000034">
    <property type="protein sequence ID" value="MCQ4084391.1"/>
    <property type="molecule type" value="Genomic_DNA"/>
</dbReference>
<dbReference type="InterPro" id="IPR027417">
    <property type="entry name" value="P-loop_NTPase"/>
</dbReference>
<evidence type="ECO:0000313" key="4">
    <source>
        <dbReference type="Proteomes" id="UP001057702"/>
    </source>
</evidence>
<comment type="caution">
    <text evidence="3">The sequence shown here is derived from an EMBL/GenBank/DDBJ whole genome shotgun (WGS) entry which is preliminary data.</text>
</comment>
<keyword evidence="4" id="KW-1185">Reference proteome</keyword>
<dbReference type="CDD" id="cd01130">
    <property type="entry name" value="VirB11-like_ATPase"/>
    <property type="match status" value="1"/>
</dbReference>
<feature type="domain" description="Bacterial type II secretion system protein E" evidence="2">
    <location>
        <begin position="84"/>
        <end position="365"/>
    </location>
</feature>
<name>A0ABT1Q382_9ACTN</name>